<comment type="caution">
    <text evidence="1">The sequence shown here is derived from an EMBL/GenBank/DDBJ whole genome shotgun (WGS) entry which is preliminary data.</text>
</comment>
<dbReference type="InterPro" id="IPR009734">
    <property type="entry name" value="Myoviridae_GpU"/>
</dbReference>
<name>A0ABU5ICY9_9BURK</name>
<dbReference type="Pfam" id="PF06995">
    <property type="entry name" value="Phage_P2_GpU"/>
    <property type="match status" value="1"/>
</dbReference>
<dbReference type="InterPro" id="IPR016912">
    <property type="entry name" value="Phage_P2_GpU"/>
</dbReference>
<dbReference type="Proteomes" id="UP001293718">
    <property type="component" value="Unassembled WGS sequence"/>
</dbReference>
<gene>
    <name evidence="1" type="ORF">SM757_10445</name>
</gene>
<evidence type="ECO:0000313" key="1">
    <source>
        <dbReference type="EMBL" id="MDZ5456987.1"/>
    </source>
</evidence>
<evidence type="ECO:0000313" key="2">
    <source>
        <dbReference type="Proteomes" id="UP001293718"/>
    </source>
</evidence>
<keyword evidence="2" id="KW-1185">Reference proteome</keyword>
<proteinExistence type="predicted"/>
<dbReference type="RefSeq" id="WP_322465416.1">
    <property type="nucleotide sequence ID" value="NZ_JAXOJX010000013.1"/>
</dbReference>
<dbReference type="PIRSF" id="PIRSF029208">
    <property type="entry name" value="Phage_tail_GPU"/>
    <property type="match status" value="1"/>
</dbReference>
<dbReference type="EMBL" id="JAXOJX010000013">
    <property type="protein sequence ID" value="MDZ5456987.1"/>
    <property type="molecule type" value="Genomic_DNA"/>
</dbReference>
<sequence>MQYQMLAFGQFVFGLPTLAYQTLSRQTAWRHASNSRVGARPARQFLGAGDDAITLSGLLVPEFAGDRLSLDQLRAMGDAGGAWPLVGGDGRVFGQFVLEHVHETGTLQIADGTPRRIEFELQLQRVDDSLTDSVGGNDVDVLLDEATAP</sequence>
<protein>
    <submittedName>
        <fullName evidence="1">Phage tail protein</fullName>
    </submittedName>
</protein>
<accession>A0ABU5ICY9</accession>
<reference evidence="1 2" key="1">
    <citation type="submission" date="2023-11" db="EMBL/GenBank/DDBJ databases">
        <title>Draft genome of Azohydromonas lata strain H1 (DSM1123), a polyhydroxyalkanoate producer.</title>
        <authorList>
            <person name="Traversa D."/>
            <person name="D'Addabbo P."/>
            <person name="Pazzani C."/>
            <person name="Manzari C."/>
            <person name="Chiara M."/>
            <person name="Scrascia M."/>
        </authorList>
    </citation>
    <scope>NUCLEOTIDE SEQUENCE [LARGE SCALE GENOMIC DNA]</scope>
    <source>
        <strain evidence="1 2">H1</strain>
    </source>
</reference>
<organism evidence="1 2">
    <name type="scientific">Azohydromonas lata</name>
    <dbReference type="NCBI Taxonomy" id="45677"/>
    <lineage>
        <taxon>Bacteria</taxon>
        <taxon>Pseudomonadati</taxon>
        <taxon>Pseudomonadota</taxon>
        <taxon>Betaproteobacteria</taxon>
        <taxon>Burkholderiales</taxon>
        <taxon>Sphaerotilaceae</taxon>
        <taxon>Azohydromonas</taxon>
    </lineage>
</organism>